<dbReference type="RefSeq" id="WP_098062181.1">
    <property type="nucleotide sequence ID" value="NZ_PDEP01000007.1"/>
</dbReference>
<organism evidence="2 3">
    <name type="scientific">Longimonas halophila</name>
    <dbReference type="NCBI Taxonomy" id="1469170"/>
    <lineage>
        <taxon>Bacteria</taxon>
        <taxon>Pseudomonadati</taxon>
        <taxon>Rhodothermota</taxon>
        <taxon>Rhodothermia</taxon>
        <taxon>Rhodothermales</taxon>
        <taxon>Salisaetaceae</taxon>
        <taxon>Longimonas</taxon>
    </lineage>
</organism>
<proteinExistence type="predicted"/>
<dbReference type="EMBL" id="PDEP01000007">
    <property type="protein sequence ID" value="PEN06656.1"/>
    <property type="molecule type" value="Genomic_DNA"/>
</dbReference>
<dbReference type="SUPFAM" id="SSF48498">
    <property type="entry name" value="Tetracyclin repressor-like, C-terminal domain"/>
    <property type="match status" value="1"/>
</dbReference>
<evidence type="ECO:0000313" key="2">
    <source>
        <dbReference type="EMBL" id="PEN06656.1"/>
    </source>
</evidence>
<gene>
    <name evidence="2" type="ORF">CRI93_08390</name>
</gene>
<keyword evidence="3" id="KW-1185">Reference proteome</keyword>
<accession>A0A2H3P061</accession>
<reference evidence="2 3" key="1">
    <citation type="submission" date="2017-10" db="EMBL/GenBank/DDBJ databases">
        <title>Draft genome of Longimonas halophila.</title>
        <authorList>
            <person name="Goh K.M."/>
            <person name="Shamsir M.S."/>
            <person name="Lim S.W."/>
        </authorList>
    </citation>
    <scope>NUCLEOTIDE SEQUENCE [LARGE SCALE GENOMIC DNA]</scope>
    <source>
        <strain evidence="2 3">KCTC 42399</strain>
    </source>
</reference>
<evidence type="ECO:0000313" key="3">
    <source>
        <dbReference type="Proteomes" id="UP000221024"/>
    </source>
</evidence>
<dbReference type="Pfam" id="PF17931">
    <property type="entry name" value="TetR_C_23"/>
    <property type="match status" value="1"/>
</dbReference>
<protein>
    <recommendedName>
        <fullName evidence="1">Tetracyclin repressor-like C-terminal domain-containing protein</fullName>
    </recommendedName>
</protein>
<evidence type="ECO:0000259" key="1">
    <source>
        <dbReference type="Pfam" id="PF17931"/>
    </source>
</evidence>
<sequence>MLTDPDQFAEKKHLIEAAIAVYHDDPGALTTQAICDVARTDRLTFASYFDEPEEALQAFYTIIFTQYHLLRLSTEGYERFSFEERLATFLYILVDALGEQRAFVQATFDTSMRCEAGVREQIRTELQRLASEDTLPDTNRYVALQPTVLALCTEAVMQILRFWLHDDSPQQQATTALIDKLVGFTAEVATFRGVQRGADLAWYATKIDVLGLRRLPVVRWFWS</sequence>
<feature type="domain" description="Tetracyclin repressor-like C-terminal" evidence="1">
    <location>
        <begin position="85"/>
        <end position="198"/>
    </location>
</feature>
<dbReference type="InterPro" id="IPR036271">
    <property type="entry name" value="Tet_transcr_reg_TetR-rel_C_sf"/>
</dbReference>
<dbReference type="OrthoDB" id="1493671at2"/>
<comment type="caution">
    <text evidence="2">The sequence shown here is derived from an EMBL/GenBank/DDBJ whole genome shotgun (WGS) entry which is preliminary data.</text>
</comment>
<dbReference type="Proteomes" id="UP000221024">
    <property type="component" value="Unassembled WGS sequence"/>
</dbReference>
<name>A0A2H3P061_9BACT</name>
<dbReference type="AlphaFoldDB" id="A0A2H3P061"/>
<dbReference type="InterPro" id="IPR041673">
    <property type="entry name" value="TetR_C_23"/>
</dbReference>
<dbReference type="Gene3D" id="1.10.357.10">
    <property type="entry name" value="Tetracycline Repressor, domain 2"/>
    <property type="match status" value="1"/>
</dbReference>